<dbReference type="InterPro" id="IPR050397">
    <property type="entry name" value="Env_Response_Regulators"/>
</dbReference>
<keyword evidence="2" id="KW-0238">DNA-binding</keyword>
<keyword evidence="3" id="KW-0804">Transcription</keyword>
<name>A0A1W6LEW4_9BURK</name>
<dbReference type="InterPro" id="IPR014710">
    <property type="entry name" value="RmlC-like_jellyroll"/>
</dbReference>
<dbReference type="PANTHER" id="PTHR24567:SF74">
    <property type="entry name" value="HTH-TYPE TRANSCRIPTIONAL REGULATOR ARCR"/>
    <property type="match status" value="1"/>
</dbReference>
<protein>
    <submittedName>
        <fullName evidence="4">Uncharacterized protein</fullName>
    </submittedName>
</protein>
<evidence type="ECO:0000256" key="2">
    <source>
        <dbReference type="ARBA" id="ARBA00023125"/>
    </source>
</evidence>
<dbReference type="STRING" id="946333.A4W93_24295"/>
<gene>
    <name evidence="4" type="ORF">A4W93_24295</name>
</gene>
<dbReference type="InterPro" id="IPR018490">
    <property type="entry name" value="cNMP-bd_dom_sf"/>
</dbReference>
<dbReference type="InterPro" id="IPR036390">
    <property type="entry name" value="WH_DNA-bd_sf"/>
</dbReference>
<accession>A0A1W6LEW4</accession>
<evidence type="ECO:0000256" key="3">
    <source>
        <dbReference type="ARBA" id="ARBA00023163"/>
    </source>
</evidence>
<keyword evidence="5" id="KW-1185">Reference proteome</keyword>
<dbReference type="SMART" id="SM00100">
    <property type="entry name" value="cNMP"/>
    <property type="match status" value="1"/>
</dbReference>
<dbReference type="PANTHER" id="PTHR24567">
    <property type="entry name" value="CRP FAMILY TRANSCRIPTIONAL REGULATORY PROTEIN"/>
    <property type="match status" value="1"/>
</dbReference>
<evidence type="ECO:0000256" key="1">
    <source>
        <dbReference type="ARBA" id="ARBA00023015"/>
    </source>
</evidence>
<evidence type="ECO:0000313" key="4">
    <source>
        <dbReference type="EMBL" id="ARN22779.1"/>
    </source>
</evidence>
<dbReference type="InterPro" id="IPR012318">
    <property type="entry name" value="HTH_CRP"/>
</dbReference>
<dbReference type="Pfam" id="PF00027">
    <property type="entry name" value="cNMP_binding"/>
    <property type="match status" value="1"/>
</dbReference>
<dbReference type="AlphaFoldDB" id="A0A1W6LEW4"/>
<dbReference type="SUPFAM" id="SSF46785">
    <property type="entry name" value="Winged helix' DNA-binding domain"/>
    <property type="match status" value="1"/>
</dbReference>
<sequence>MSDPLVADPWFGSLAPAVQRMLRAAGTPVRFPAGAFLFRQGDVPSGFLGLVHGSVKISTLREDGREAILAVLRPGNWFGEGSMVDRFPRVHDATAAEPCELLLVPPETFDTLMHDADFARAIALLASLHARAVFGMLEDATLRSTRAQVARRLQRLAGGFAERGPDLHEIEITQDALAMMLGITRQTLALELKAMVAAGAITLGYGRIRIESFERLKALEAP</sequence>
<evidence type="ECO:0000313" key="5">
    <source>
        <dbReference type="Proteomes" id="UP000193427"/>
    </source>
</evidence>
<dbReference type="EMBL" id="CP015118">
    <property type="protein sequence ID" value="ARN22779.1"/>
    <property type="molecule type" value="Genomic_DNA"/>
</dbReference>
<dbReference type="Pfam" id="PF13545">
    <property type="entry name" value="HTH_Crp_2"/>
    <property type="match status" value="1"/>
</dbReference>
<keyword evidence="1" id="KW-0805">Transcription regulation</keyword>
<dbReference type="InterPro" id="IPR000595">
    <property type="entry name" value="cNMP-bd_dom"/>
</dbReference>
<organism evidence="4 5">
    <name type="scientific">Piscinibacter gummiphilus</name>
    <dbReference type="NCBI Taxonomy" id="946333"/>
    <lineage>
        <taxon>Bacteria</taxon>
        <taxon>Pseudomonadati</taxon>
        <taxon>Pseudomonadota</taxon>
        <taxon>Betaproteobacteria</taxon>
        <taxon>Burkholderiales</taxon>
        <taxon>Sphaerotilaceae</taxon>
        <taxon>Piscinibacter</taxon>
    </lineage>
</organism>
<dbReference type="GO" id="GO:0003700">
    <property type="term" value="F:DNA-binding transcription factor activity"/>
    <property type="evidence" value="ECO:0007669"/>
    <property type="project" value="TreeGrafter"/>
</dbReference>
<reference evidence="4 5" key="1">
    <citation type="submission" date="2016-04" db="EMBL/GenBank/DDBJ databases">
        <title>Complete genome sequence of natural rubber-degrading, novel Gram-negative bacterium, Rhizobacter gummiphilus strain NS21.</title>
        <authorList>
            <person name="Tabata M."/>
            <person name="Kasai D."/>
            <person name="Fukuda M."/>
        </authorList>
    </citation>
    <scope>NUCLEOTIDE SEQUENCE [LARGE SCALE GENOMIC DNA]</scope>
    <source>
        <strain evidence="4 5">NS21</strain>
    </source>
</reference>
<dbReference type="Gene3D" id="2.60.120.10">
    <property type="entry name" value="Jelly Rolls"/>
    <property type="match status" value="1"/>
</dbReference>
<dbReference type="PROSITE" id="PS50042">
    <property type="entry name" value="CNMP_BINDING_3"/>
    <property type="match status" value="1"/>
</dbReference>
<dbReference type="CDD" id="cd00038">
    <property type="entry name" value="CAP_ED"/>
    <property type="match status" value="1"/>
</dbReference>
<dbReference type="GO" id="GO:0003677">
    <property type="term" value="F:DNA binding"/>
    <property type="evidence" value="ECO:0007669"/>
    <property type="project" value="UniProtKB-KW"/>
</dbReference>
<dbReference type="Proteomes" id="UP000193427">
    <property type="component" value="Chromosome"/>
</dbReference>
<proteinExistence type="predicted"/>
<dbReference type="GO" id="GO:0005829">
    <property type="term" value="C:cytosol"/>
    <property type="evidence" value="ECO:0007669"/>
    <property type="project" value="TreeGrafter"/>
</dbReference>
<dbReference type="RefSeq" id="WP_237357617.1">
    <property type="nucleotide sequence ID" value="NZ_BSPR01000015.1"/>
</dbReference>
<dbReference type="KEGG" id="rgu:A4W93_24295"/>
<dbReference type="SUPFAM" id="SSF51206">
    <property type="entry name" value="cAMP-binding domain-like"/>
    <property type="match status" value="1"/>
</dbReference>